<comment type="caution">
    <text evidence="1">The sequence shown here is derived from an EMBL/GenBank/DDBJ whole genome shotgun (WGS) entry which is preliminary data.</text>
</comment>
<sequence>MSFKGVSLKVGLVKRNILHYRYQMPSTGLLTYILTTLFFLPNCQLAAAKHNNHFNEHNLNAQPPARIFSYLIKDEAELFPGQLACNQGGHMSKLVSGENILSQLSDYFHYLSRAASVRESEGLWTSPYLDAFGLGLVVTHAIPAISRREQKTIGVAGVDLTMEEIETVLTRYQWGGVTSFLIDREGQTIYHPLLKARTTLLEDPIFVPIQQLEQDKDGNPREFSELLVQMSKGETGQMHIREGRRGTPKGDYQAGVRFDIMPLSYYFGPLHDSNYTIVFVLSEADK</sequence>
<keyword evidence="2" id="KW-1185">Reference proteome</keyword>
<dbReference type="AlphaFoldDB" id="A0A448WPS0"/>
<dbReference type="OrthoDB" id="6148237at2759"/>
<name>A0A448WPS0_9PLAT</name>
<evidence type="ECO:0000313" key="2">
    <source>
        <dbReference type="Proteomes" id="UP000784294"/>
    </source>
</evidence>
<dbReference type="GO" id="GO:0005245">
    <property type="term" value="F:voltage-gated calcium channel activity"/>
    <property type="evidence" value="ECO:0007669"/>
    <property type="project" value="TreeGrafter"/>
</dbReference>
<dbReference type="PANTHER" id="PTHR10166">
    <property type="entry name" value="VOLTAGE-DEPENDENT CALCIUM CHANNEL SUBUNIT ALPHA-2/DELTA-RELATED"/>
    <property type="match status" value="1"/>
</dbReference>
<dbReference type="Gene3D" id="3.30.450.20">
    <property type="entry name" value="PAS domain"/>
    <property type="match status" value="1"/>
</dbReference>
<accession>A0A448WPS0</accession>
<dbReference type="GO" id="GO:0005891">
    <property type="term" value="C:voltage-gated calcium channel complex"/>
    <property type="evidence" value="ECO:0007669"/>
    <property type="project" value="TreeGrafter"/>
</dbReference>
<organism evidence="1 2">
    <name type="scientific">Protopolystoma xenopodis</name>
    <dbReference type="NCBI Taxonomy" id="117903"/>
    <lineage>
        <taxon>Eukaryota</taxon>
        <taxon>Metazoa</taxon>
        <taxon>Spiralia</taxon>
        <taxon>Lophotrochozoa</taxon>
        <taxon>Platyhelminthes</taxon>
        <taxon>Monogenea</taxon>
        <taxon>Polyopisthocotylea</taxon>
        <taxon>Polystomatidea</taxon>
        <taxon>Polystomatidae</taxon>
        <taxon>Protopolystoma</taxon>
    </lineage>
</organism>
<protein>
    <recommendedName>
        <fullName evidence="3">Cache domain-containing protein</fullName>
    </recommendedName>
</protein>
<evidence type="ECO:0008006" key="3">
    <source>
        <dbReference type="Google" id="ProtNLM"/>
    </source>
</evidence>
<dbReference type="InterPro" id="IPR051173">
    <property type="entry name" value="Ca_channel_alpha-2/delta"/>
</dbReference>
<proteinExistence type="predicted"/>
<dbReference type="EMBL" id="CAAALY010031405">
    <property type="protein sequence ID" value="VEL17173.1"/>
    <property type="molecule type" value="Genomic_DNA"/>
</dbReference>
<reference evidence="1" key="1">
    <citation type="submission" date="2018-11" db="EMBL/GenBank/DDBJ databases">
        <authorList>
            <consortium name="Pathogen Informatics"/>
        </authorList>
    </citation>
    <scope>NUCLEOTIDE SEQUENCE</scope>
</reference>
<dbReference type="PANTHER" id="PTHR10166:SF43">
    <property type="entry name" value="VWA N-TERMINAL DOMAIN-CONTAINING PROTEIN"/>
    <property type="match status" value="1"/>
</dbReference>
<dbReference type="FunFam" id="3.30.450.20:FF:000267">
    <property type="entry name" value="Voltage-dependent calcium channel subunit alpha-2/delta-1"/>
    <property type="match status" value="1"/>
</dbReference>
<evidence type="ECO:0000313" key="1">
    <source>
        <dbReference type="EMBL" id="VEL17173.1"/>
    </source>
</evidence>
<gene>
    <name evidence="1" type="ORF">PXEA_LOCUS10613</name>
</gene>
<dbReference type="Proteomes" id="UP000784294">
    <property type="component" value="Unassembled WGS sequence"/>
</dbReference>